<reference evidence="2" key="1">
    <citation type="submission" date="2021-09" db="EMBL/GenBank/DDBJ databases">
        <title>The genome of Mauremys mutica provides insights into the evolution of semi-aquatic lifestyle.</title>
        <authorList>
            <person name="Gong S."/>
            <person name="Gao Y."/>
        </authorList>
    </citation>
    <scope>NUCLEOTIDE SEQUENCE</scope>
    <source>
        <strain evidence="2">MM-2020</strain>
        <tissue evidence="2">Muscle</tissue>
    </source>
</reference>
<comment type="caution">
    <text evidence="2">The sequence shown here is derived from an EMBL/GenBank/DDBJ whole genome shotgun (WGS) entry which is preliminary data.</text>
</comment>
<dbReference type="EMBL" id="JAHDVG010000565">
    <property type="protein sequence ID" value="KAH1164752.1"/>
    <property type="molecule type" value="Genomic_DNA"/>
</dbReference>
<dbReference type="EMBL" id="JAHDVG010000536">
    <property type="protein sequence ID" value="KAH1164806.1"/>
    <property type="molecule type" value="Genomic_DNA"/>
</dbReference>
<organism evidence="2 4">
    <name type="scientific">Mauremys mutica</name>
    <name type="common">yellowpond turtle</name>
    <dbReference type="NCBI Taxonomy" id="74926"/>
    <lineage>
        <taxon>Eukaryota</taxon>
        <taxon>Metazoa</taxon>
        <taxon>Chordata</taxon>
        <taxon>Craniata</taxon>
        <taxon>Vertebrata</taxon>
        <taxon>Euteleostomi</taxon>
        <taxon>Archelosauria</taxon>
        <taxon>Testudinata</taxon>
        <taxon>Testudines</taxon>
        <taxon>Cryptodira</taxon>
        <taxon>Durocryptodira</taxon>
        <taxon>Testudinoidea</taxon>
        <taxon>Geoemydidae</taxon>
        <taxon>Geoemydinae</taxon>
        <taxon>Mauremys</taxon>
    </lineage>
</organism>
<evidence type="ECO:0000313" key="2">
    <source>
        <dbReference type="EMBL" id="KAH1164752.1"/>
    </source>
</evidence>
<dbReference type="Proteomes" id="UP000827986">
    <property type="component" value="Unassembled WGS sequence"/>
</dbReference>
<protein>
    <submittedName>
        <fullName evidence="2">Uncharacterized protein</fullName>
    </submittedName>
</protein>
<gene>
    <name evidence="2" type="ORF">KIL84_001522</name>
    <name evidence="3" type="ORF">KIL84_005556</name>
</gene>
<evidence type="ECO:0000313" key="4">
    <source>
        <dbReference type="Proteomes" id="UP000827986"/>
    </source>
</evidence>
<sequence>MPSGAWGSSATFWPSRATGHGKCKEERSSPPLVLLGVRGWVLAEIFPRYSGPPPLMSVWSQALAQPSVELGPRCEIGVRLPQHLDLRELGLRPQIKSNNGGG</sequence>
<accession>A0A9D3WN77</accession>
<keyword evidence="4" id="KW-1185">Reference proteome</keyword>
<feature type="compositionally biased region" description="Polar residues" evidence="1">
    <location>
        <begin position="1"/>
        <end position="12"/>
    </location>
</feature>
<feature type="region of interest" description="Disordered" evidence="1">
    <location>
        <begin position="1"/>
        <end position="27"/>
    </location>
</feature>
<evidence type="ECO:0000313" key="3">
    <source>
        <dbReference type="EMBL" id="KAH1164806.1"/>
    </source>
</evidence>
<dbReference type="AlphaFoldDB" id="A0A9D3WN77"/>
<evidence type="ECO:0000256" key="1">
    <source>
        <dbReference type="SAM" id="MobiDB-lite"/>
    </source>
</evidence>
<name>A0A9D3WN77_9SAUR</name>
<proteinExistence type="predicted"/>